<dbReference type="PANTHER" id="PTHR47797">
    <property type="entry name" value="DEHYDROGENASE, PUTATIVE (AFU_ORTHOLOGUE AFUA_8G05805)-RELATED"/>
    <property type="match status" value="1"/>
</dbReference>
<dbReference type="SMART" id="SM00665">
    <property type="entry name" value="B561"/>
    <property type="match status" value="1"/>
</dbReference>
<dbReference type="PROSITE" id="PS50939">
    <property type="entry name" value="CYTOCHROME_B561"/>
    <property type="match status" value="1"/>
</dbReference>
<evidence type="ECO:0000256" key="7">
    <source>
        <dbReference type="SAM" id="MobiDB-lite"/>
    </source>
</evidence>
<gene>
    <name evidence="11" type="ORF">BDW02DRAFT_404563</name>
</gene>
<feature type="compositionally biased region" description="Polar residues" evidence="7">
    <location>
        <begin position="297"/>
        <end position="309"/>
    </location>
</feature>
<dbReference type="InterPro" id="IPR015920">
    <property type="entry name" value="Cellobiose_DH-like_cyt"/>
</dbReference>
<dbReference type="InterPro" id="IPR005018">
    <property type="entry name" value="DOMON_domain"/>
</dbReference>
<keyword evidence="2" id="KW-0813">Transport</keyword>
<evidence type="ECO:0000313" key="12">
    <source>
        <dbReference type="Proteomes" id="UP000800040"/>
    </source>
</evidence>
<dbReference type="CDD" id="cd09630">
    <property type="entry name" value="CDH_like_cytochrome"/>
    <property type="match status" value="1"/>
</dbReference>
<sequence>MKGSTRISTFGLLALSYHVSAQVASICPSTGVCFKLNIPESTASSGSGDIFFQISAPSDYEWVALGQGSGMANSNMFVVYTSSSGSNVTLSPRTTKSRAAPNFNGDAQVELLEGSGVANGIMTANVKCSNCDSWSGGQMDFQSDRGTWIFGYRTGGPKNSDDTSASIKEHSNKGIFSWDFANAKGGSSVNPLVEAAPSGTNGGGAAATSCIPRPSGTAAGVTGASPTQTSDDSYKDEDNDDDDGEKEYEDNEDDDDDDDHRPWGSGRPTAWPTARPTSHPRSAKRQETLPYCDELPTSDQNSNSNSNAGFTPITDDESSSHTMVVAHGVLACLVFVLLFPAGAIAIRLASFPGIVWLHGGFQIFAYIVYIAAFGLGVYLANDKGKTGAYHPIIGIVVLVLLFFQPMLGWIHHVMFKKHGHRTLWSYVHVWLGRVAVTVGIVNGGLGLWFADEESTGKYIAYGVIAGLVWLAWVAAMVVGERRRKRAAAMSPKYEVRSSDRRGSGRSDGTDIPMTGVDARRDA</sequence>
<dbReference type="SMART" id="SM00664">
    <property type="entry name" value="DoH"/>
    <property type="match status" value="1"/>
</dbReference>
<keyword evidence="12" id="KW-1185">Reference proteome</keyword>
<dbReference type="Gene3D" id="2.60.40.1210">
    <property type="entry name" value="Cellobiose dehydrogenase, cytochrome domain"/>
    <property type="match status" value="1"/>
</dbReference>
<keyword evidence="4" id="KW-0249">Electron transport</keyword>
<evidence type="ECO:0000313" key="11">
    <source>
        <dbReference type="EMBL" id="KAF1832869.1"/>
    </source>
</evidence>
<dbReference type="CDD" id="cd08760">
    <property type="entry name" value="Cyt_b561_FRRS1_like"/>
    <property type="match status" value="1"/>
</dbReference>
<evidence type="ECO:0000256" key="9">
    <source>
        <dbReference type="SAM" id="SignalP"/>
    </source>
</evidence>
<evidence type="ECO:0000259" key="10">
    <source>
        <dbReference type="PROSITE" id="PS50939"/>
    </source>
</evidence>
<feature type="domain" description="Cytochrome b561" evidence="10">
    <location>
        <begin position="291"/>
        <end position="484"/>
    </location>
</feature>
<feature type="compositionally biased region" description="Basic and acidic residues" evidence="7">
    <location>
        <begin position="493"/>
        <end position="508"/>
    </location>
</feature>
<dbReference type="PANTHER" id="PTHR47797:SF1">
    <property type="entry name" value="CYTOCHROME B561 DOMAIN-CONTAINING PROTEIN-RELATED"/>
    <property type="match status" value="1"/>
</dbReference>
<keyword evidence="9" id="KW-0732">Signal</keyword>
<feature type="transmembrane region" description="Helical" evidence="8">
    <location>
        <begin position="361"/>
        <end position="380"/>
    </location>
</feature>
<feature type="transmembrane region" description="Helical" evidence="8">
    <location>
        <begin position="324"/>
        <end position="349"/>
    </location>
</feature>
<dbReference type="OrthoDB" id="19261at2759"/>
<keyword evidence="3 8" id="KW-0812">Transmembrane</keyword>
<dbReference type="Proteomes" id="UP000800040">
    <property type="component" value="Unassembled WGS sequence"/>
</dbReference>
<feature type="transmembrane region" description="Helical" evidence="8">
    <location>
        <begin position="392"/>
        <end position="411"/>
    </location>
</feature>
<feature type="compositionally biased region" description="Acidic residues" evidence="7">
    <location>
        <begin position="234"/>
        <end position="258"/>
    </location>
</feature>
<feature type="region of interest" description="Disordered" evidence="7">
    <location>
        <begin position="487"/>
        <end position="522"/>
    </location>
</feature>
<protein>
    <submittedName>
        <fullName evidence="11">CBD9-like protein</fullName>
    </submittedName>
</protein>
<proteinExistence type="predicted"/>
<name>A0A6A5K894_9PLEO</name>
<keyword evidence="6 8" id="KW-0472">Membrane</keyword>
<dbReference type="Gene3D" id="1.20.120.1770">
    <property type="match status" value="1"/>
</dbReference>
<feature type="transmembrane region" description="Helical" evidence="8">
    <location>
        <begin position="423"/>
        <end position="446"/>
    </location>
</feature>
<feature type="region of interest" description="Disordered" evidence="7">
    <location>
        <begin position="194"/>
        <end position="314"/>
    </location>
</feature>
<evidence type="ECO:0000256" key="5">
    <source>
        <dbReference type="ARBA" id="ARBA00022989"/>
    </source>
</evidence>
<evidence type="ECO:0000256" key="1">
    <source>
        <dbReference type="ARBA" id="ARBA00004370"/>
    </source>
</evidence>
<evidence type="ECO:0000256" key="3">
    <source>
        <dbReference type="ARBA" id="ARBA00022692"/>
    </source>
</evidence>
<organism evidence="11 12">
    <name type="scientific">Decorospora gaudefroyi</name>
    <dbReference type="NCBI Taxonomy" id="184978"/>
    <lineage>
        <taxon>Eukaryota</taxon>
        <taxon>Fungi</taxon>
        <taxon>Dikarya</taxon>
        <taxon>Ascomycota</taxon>
        <taxon>Pezizomycotina</taxon>
        <taxon>Dothideomycetes</taxon>
        <taxon>Pleosporomycetidae</taxon>
        <taxon>Pleosporales</taxon>
        <taxon>Pleosporineae</taxon>
        <taxon>Pleosporaceae</taxon>
        <taxon>Decorospora</taxon>
    </lineage>
</organism>
<evidence type="ECO:0000256" key="2">
    <source>
        <dbReference type="ARBA" id="ARBA00022448"/>
    </source>
</evidence>
<dbReference type="GO" id="GO:0016020">
    <property type="term" value="C:membrane"/>
    <property type="evidence" value="ECO:0007669"/>
    <property type="project" value="UniProtKB-SubCell"/>
</dbReference>
<keyword evidence="5 8" id="KW-1133">Transmembrane helix</keyword>
<feature type="transmembrane region" description="Helical" evidence="8">
    <location>
        <begin position="458"/>
        <end position="479"/>
    </location>
</feature>
<reference evidence="11" key="1">
    <citation type="submission" date="2020-01" db="EMBL/GenBank/DDBJ databases">
        <authorList>
            <consortium name="DOE Joint Genome Institute"/>
            <person name="Haridas S."/>
            <person name="Albert R."/>
            <person name="Binder M."/>
            <person name="Bloem J."/>
            <person name="Labutti K."/>
            <person name="Salamov A."/>
            <person name="Andreopoulos B."/>
            <person name="Baker S.E."/>
            <person name="Barry K."/>
            <person name="Bills G."/>
            <person name="Bluhm B.H."/>
            <person name="Cannon C."/>
            <person name="Castanera R."/>
            <person name="Culley D.E."/>
            <person name="Daum C."/>
            <person name="Ezra D."/>
            <person name="Gonzalez J.B."/>
            <person name="Henrissat B."/>
            <person name="Kuo A."/>
            <person name="Liang C."/>
            <person name="Lipzen A."/>
            <person name="Lutzoni F."/>
            <person name="Magnuson J."/>
            <person name="Mondo S."/>
            <person name="Nolan M."/>
            <person name="Ohm R."/>
            <person name="Pangilinan J."/>
            <person name="Park H.-J."/>
            <person name="Ramirez L."/>
            <person name="Alfaro M."/>
            <person name="Sun H."/>
            <person name="Tritt A."/>
            <person name="Yoshinaga Y."/>
            <person name="Zwiers L.-H."/>
            <person name="Turgeon B.G."/>
            <person name="Goodwin S.B."/>
            <person name="Spatafora J.W."/>
            <person name="Crous P.W."/>
            <person name="Grigoriev I.V."/>
        </authorList>
    </citation>
    <scope>NUCLEOTIDE SEQUENCE</scope>
    <source>
        <strain evidence="11">P77</strain>
    </source>
</reference>
<evidence type="ECO:0000256" key="6">
    <source>
        <dbReference type="ARBA" id="ARBA00023136"/>
    </source>
</evidence>
<evidence type="ECO:0000256" key="8">
    <source>
        <dbReference type="SAM" id="Phobius"/>
    </source>
</evidence>
<dbReference type="EMBL" id="ML975329">
    <property type="protein sequence ID" value="KAF1832869.1"/>
    <property type="molecule type" value="Genomic_DNA"/>
</dbReference>
<accession>A0A6A5K894</accession>
<dbReference type="Pfam" id="PF16010">
    <property type="entry name" value="CDH-cyt"/>
    <property type="match status" value="1"/>
</dbReference>
<comment type="subcellular location">
    <subcellularLocation>
        <location evidence="1">Membrane</location>
    </subcellularLocation>
</comment>
<feature type="signal peptide" evidence="9">
    <location>
        <begin position="1"/>
        <end position="21"/>
    </location>
</feature>
<feature type="chain" id="PRO_5025643872" evidence="9">
    <location>
        <begin position="22"/>
        <end position="522"/>
    </location>
</feature>
<evidence type="ECO:0000256" key="4">
    <source>
        <dbReference type="ARBA" id="ARBA00022982"/>
    </source>
</evidence>
<dbReference type="SUPFAM" id="SSF49344">
    <property type="entry name" value="CBD9-like"/>
    <property type="match status" value="1"/>
</dbReference>
<dbReference type="InterPro" id="IPR006593">
    <property type="entry name" value="Cyt_b561/ferric_Rdtase_TM"/>
</dbReference>
<dbReference type="AlphaFoldDB" id="A0A6A5K894"/>